<dbReference type="InterPro" id="IPR016053">
    <property type="entry name" value="Haem_Oase-like"/>
</dbReference>
<dbReference type="InterPro" id="IPR016084">
    <property type="entry name" value="Haem_Oase-like_multi-hlx"/>
</dbReference>
<dbReference type="PRINTS" id="PR00088">
    <property type="entry name" value="HAEMOXYGNASE"/>
</dbReference>
<sequence>MTLLAVELRESTRTLHAEAGRSKFMKYFFKGEISMEIYGRFLISYYHVYSALEKALDQNKDNAQLSLIYFPKELSRKSSLEQDLEFYNGPEWRSMLSPITPAQQAYISAIERCSTSTTPELLIAHAYVRYLADLSGGQILSKRLQKYNGIPEDKGVTFYRFDLIEEPDKFKEMFRKRLNQVEISDELRELIVEEARLAFQRNIDIFQEFDGELEGLPMTRHEQLENLAALEKEKAQLAAEAEAARAKKQADLAASARTGFLASLNPANLWNSLVGTQTVDA</sequence>
<dbReference type="CDD" id="cd19165">
    <property type="entry name" value="HemeO"/>
    <property type="match status" value="1"/>
</dbReference>
<keyword evidence="3" id="KW-0408">Iron</keyword>
<dbReference type="PANTHER" id="PTHR10720">
    <property type="entry name" value="HEME OXYGENASE"/>
    <property type="match status" value="1"/>
</dbReference>
<dbReference type="GO" id="GO:0042167">
    <property type="term" value="P:heme catabolic process"/>
    <property type="evidence" value="ECO:0007669"/>
    <property type="project" value="TreeGrafter"/>
</dbReference>
<accession>A0A9P6MNM5</accession>
<evidence type="ECO:0000256" key="4">
    <source>
        <dbReference type="SAM" id="Coils"/>
    </source>
</evidence>
<dbReference type="GO" id="GO:0004392">
    <property type="term" value="F:heme oxygenase (decyclizing) activity"/>
    <property type="evidence" value="ECO:0007669"/>
    <property type="project" value="InterPro"/>
</dbReference>
<dbReference type="Proteomes" id="UP000703661">
    <property type="component" value="Unassembled WGS sequence"/>
</dbReference>
<keyword evidence="4" id="KW-0175">Coiled coil</keyword>
<evidence type="ECO:0000256" key="1">
    <source>
        <dbReference type="ARBA" id="ARBA00022617"/>
    </source>
</evidence>
<reference evidence="5" key="1">
    <citation type="journal article" date="2020" name="Fungal Divers.">
        <title>Resolving the Mortierellaceae phylogeny through synthesis of multi-gene phylogenetics and phylogenomics.</title>
        <authorList>
            <person name="Vandepol N."/>
            <person name="Liber J."/>
            <person name="Desiro A."/>
            <person name="Na H."/>
            <person name="Kennedy M."/>
            <person name="Barry K."/>
            <person name="Grigoriev I.V."/>
            <person name="Miller A.N."/>
            <person name="O'Donnell K."/>
            <person name="Stajich J.E."/>
            <person name="Bonito G."/>
        </authorList>
    </citation>
    <scope>NUCLEOTIDE SEQUENCE</scope>
    <source>
        <strain evidence="5">NRRL 2769</strain>
    </source>
</reference>
<gene>
    <name evidence="5" type="primary">HMOX1</name>
    <name evidence="5" type="ORF">BGZ80_003076</name>
</gene>
<keyword evidence="1" id="KW-0349">Heme</keyword>
<dbReference type="SUPFAM" id="SSF48613">
    <property type="entry name" value="Heme oxygenase-like"/>
    <property type="match status" value="1"/>
</dbReference>
<name>A0A9P6MNM5_9FUNG</name>
<evidence type="ECO:0000256" key="2">
    <source>
        <dbReference type="ARBA" id="ARBA00022723"/>
    </source>
</evidence>
<keyword evidence="6" id="KW-1185">Reference proteome</keyword>
<proteinExistence type="predicted"/>
<dbReference type="GO" id="GO:0046872">
    <property type="term" value="F:metal ion binding"/>
    <property type="evidence" value="ECO:0007669"/>
    <property type="project" value="UniProtKB-KW"/>
</dbReference>
<dbReference type="GO" id="GO:0006979">
    <property type="term" value="P:response to oxidative stress"/>
    <property type="evidence" value="ECO:0007669"/>
    <property type="project" value="TreeGrafter"/>
</dbReference>
<dbReference type="GO" id="GO:0020037">
    <property type="term" value="F:heme binding"/>
    <property type="evidence" value="ECO:0007669"/>
    <property type="project" value="TreeGrafter"/>
</dbReference>
<evidence type="ECO:0000256" key="3">
    <source>
        <dbReference type="ARBA" id="ARBA00023004"/>
    </source>
</evidence>
<dbReference type="GO" id="GO:0006788">
    <property type="term" value="P:heme oxidation"/>
    <property type="evidence" value="ECO:0007669"/>
    <property type="project" value="InterPro"/>
</dbReference>
<dbReference type="PANTHER" id="PTHR10720:SF0">
    <property type="entry name" value="HEME OXYGENASE"/>
    <property type="match status" value="1"/>
</dbReference>
<protein>
    <submittedName>
        <fullName evidence="5">Heme oxygenase (Decycling) 1</fullName>
    </submittedName>
</protein>
<organism evidence="5 6">
    <name type="scientific">Entomortierella chlamydospora</name>
    <dbReference type="NCBI Taxonomy" id="101097"/>
    <lineage>
        <taxon>Eukaryota</taxon>
        <taxon>Fungi</taxon>
        <taxon>Fungi incertae sedis</taxon>
        <taxon>Mucoromycota</taxon>
        <taxon>Mortierellomycotina</taxon>
        <taxon>Mortierellomycetes</taxon>
        <taxon>Mortierellales</taxon>
        <taxon>Mortierellaceae</taxon>
        <taxon>Entomortierella</taxon>
    </lineage>
</organism>
<evidence type="ECO:0000313" key="6">
    <source>
        <dbReference type="Proteomes" id="UP000703661"/>
    </source>
</evidence>
<dbReference type="Gene3D" id="1.20.910.10">
    <property type="entry name" value="Heme oxygenase-like"/>
    <property type="match status" value="1"/>
</dbReference>
<evidence type="ECO:0000313" key="5">
    <source>
        <dbReference type="EMBL" id="KAG0008765.1"/>
    </source>
</evidence>
<dbReference type="Pfam" id="PF01126">
    <property type="entry name" value="Heme_oxygenase"/>
    <property type="match status" value="1"/>
</dbReference>
<dbReference type="EMBL" id="JAAAID010001795">
    <property type="protein sequence ID" value="KAG0008765.1"/>
    <property type="molecule type" value="Genomic_DNA"/>
</dbReference>
<keyword evidence="2" id="KW-0479">Metal-binding</keyword>
<dbReference type="OrthoDB" id="652091at2759"/>
<comment type="caution">
    <text evidence="5">The sequence shown here is derived from an EMBL/GenBank/DDBJ whole genome shotgun (WGS) entry which is preliminary data.</text>
</comment>
<feature type="coiled-coil region" evidence="4">
    <location>
        <begin position="220"/>
        <end position="247"/>
    </location>
</feature>
<dbReference type="InterPro" id="IPR002051">
    <property type="entry name" value="Haem_Oase"/>
</dbReference>
<dbReference type="AlphaFoldDB" id="A0A9P6MNM5"/>